<feature type="transmembrane region" description="Helical" evidence="1">
    <location>
        <begin position="95"/>
        <end position="111"/>
    </location>
</feature>
<organism evidence="2 3">
    <name type="scientific">Solihabitans fulvus</name>
    <dbReference type="NCBI Taxonomy" id="1892852"/>
    <lineage>
        <taxon>Bacteria</taxon>
        <taxon>Bacillati</taxon>
        <taxon>Actinomycetota</taxon>
        <taxon>Actinomycetes</taxon>
        <taxon>Pseudonocardiales</taxon>
        <taxon>Pseudonocardiaceae</taxon>
        <taxon>Solihabitans</taxon>
    </lineage>
</organism>
<keyword evidence="1" id="KW-1133">Transmembrane helix</keyword>
<feature type="transmembrane region" description="Helical" evidence="1">
    <location>
        <begin position="213"/>
        <end position="236"/>
    </location>
</feature>
<feature type="transmembrane region" description="Helical" evidence="1">
    <location>
        <begin position="152"/>
        <end position="174"/>
    </location>
</feature>
<keyword evidence="1" id="KW-0812">Transmembrane</keyword>
<feature type="transmembrane region" description="Helical" evidence="1">
    <location>
        <begin position="248"/>
        <end position="268"/>
    </location>
</feature>
<dbReference type="InterPro" id="IPR006750">
    <property type="entry name" value="YdcZ"/>
</dbReference>
<protein>
    <submittedName>
        <fullName evidence="2">DMT family transporter</fullName>
    </submittedName>
</protein>
<sequence length="334" mass="33271">MRATDESQAEAVESETDFSTVRRVAGAALAGIGGLAVAGEGRVNGQLGAQLGDGVAAALFTFGSGLLLLVAAVAALPAGRRGAARLRAELRGGRLRWWQCLGGVCGAFLVTSQGVTIALLGVAVFTVAVVAGQVVSSLVVDRAGVGPAGRQPLTGPRVAGAALAVVAVGVAVSGDFGRPSVLWLAVLPALAGVAVGWQQAVNGLVRRAAGNTTVAAMVNFAVGFGALLLVFGVDVLLRGTPAAPPGQWWLYTAGCLAIVAIGTSVGAVRLIGVLMVGLCSVSGQLVGSLLLDLFAPTAGHRLGPSSLIGTGLTLVAVGVAAVRTRRADRTHALR</sequence>
<dbReference type="Pfam" id="PF04657">
    <property type="entry name" value="DMT_YdcZ"/>
    <property type="match status" value="2"/>
</dbReference>
<proteinExistence type="predicted"/>
<dbReference type="AlphaFoldDB" id="A0A5B2XP24"/>
<dbReference type="OrthoDB" id="6463253at2"/>
<comment type="caution">
    <text evidence="2">The sequence shown here is derived from an EMBL/GenBank/DDBJ whole genome shotgun (WGS) entry which is preliminary data.</text>
</comment>
<feature type="transmembrane region" description="Helical" evidence="1">
    <location>
        <begin position="117"/>
        <end position="140"/>
    </location>
</feature>
<evidence type="ECO:0000256" key="1">
    <source>
        <dbReference type="SAM" id="Phobius"/>
    </source>
</evidence>
<reference evidence="2 3" key="1">
    <citation type="submission" date="2019-09" db="EMBL/GenBank/DDBJ databases">
        <title>Goodfellowia gen. nov., a new genus of the Pseudonocardineae related to Actinoalloteichus, containing Goodfellowia coeruleoviolacea gen. nov., comb. nov. gen. nov., comb. nov.</title>
        <authorList>
            <person name="Labeda D."/>
        </authorList>
    </citation>
    <scope>NUCLEOTIDE SEQUENCE [LARGE SCALE GENOMIC DNA]</scope>
    <source>
        <strain evidence="2 3">AN110305</strain>
    </source>
</reference>
<keyword evidence="1" id="KW-0472">Membrane</keyword>
<dbReference type="EMBL" id="VUOB01000010">
    <property type="protein sequence ID" value="KAA2264619.1"/>
    <property type="molecule type" value="Genomic_DNA"/>
</dbReference>
<name>A0A5B2XP24_9PSEU</name>
<keyword evidence="3" id="KW-1185">Reference proteome</keyword>
<feature type="transmembrane region" description="Helical" evidence="1">
    <location>
        <begin position="55"/>
        <end position="75"/>
    </location>
</feature>
<dbReference type="Proteomes" id="UP000323454">
    <property type="component" value="Unassembled WGS sequence"/>
</dbReference>
<feature type="transmembrane region" description="Helical" evidence="1">
    <location>
        <begin position="180"/>
        <end position="201"/>
    </location>
</feature>
<accession>A0A5B2XP24</accession>
<reference evidence="2 3" key="2">
    <citation type="submission" date="2019-09" db="EMBL/GenBank/DDBJ databases">
        <authorList>
            <person name="Jin C."/>
        </authorList>
    </citation>
    <scope>NUCLEOTIDE SEQUENCE [LARGE SCALE GENOMIC DNA]</scope>
    <source>
        <strain evidence="2 3">AN110305</strain>
    </source>
</reference>
<dbReference type="GO" id="GO:0005886">
    <property type="term" value="C:plasma membrane"/>
    <property type="evidence" value="ECO:0007669"/>
    <property type="project" value="TreeGrafter"/>
</dbReference>
<dbReference type="PANTHER" id="PTHR34821">
    <property type="entry name" value="INNER MEMBRANE PROTEIN YDCZ"/>
    <property type="match status" value="1"/>
</dbReference>
<feature type="transmembrane region" description="Helical" evidence="1">
    <location>
        <begin position="307"/>
        <end position="324"/>
    </location>
</feature>
<dbReference type="RefSeq" id="WP_149848423.1">
    <property type="nucleotide sequence ID" value="NZ_VUOB01000010.1"/>
</dbReference>
<dbReference type="PANTHER" id="PTHR34821:SF2">
    <property type="entry name" value="INNER MEMBRANE PROTEIN YDCZ"/>
    <property type="match status" value="1"/>
</dbReference>
<feature type="transmembrane region" description="Helical" evidence="1">
    <location>
        <begin position="275"/>
        <end position="295"/>
    </location>
</feature>
<gene>
    <name evidence="2" type="ORF">F0L68_05835</name>
</gene>
<evidence type="ECO:0000313" key="3">
    <source>
        <dbReference type="Proteomes" id="UP000323454"/>
    </source>
</evidence>
<evidence type="ECO:0000313" key="2">
    <source>
        <dbReference type="EMBL" id="KAA2264619.1"/>
    </source>
</evidence>